<name>A0A2S4MBA1_9HYPH</name>
<gene>
    <name evidence="9" type="ORF">CYD53_10648</name>
</gene>
<dbReference type="EMBL" id="PQFZ01000006">
    <property type="protein sequence ID" value="POR51767.1"/>
    <property type="molecule type" value="Genomic_DNA"/>
</dbReference>
<comment type="subcellular location">
    <subcellularLocation>
        <location evidence="1">Membrane</location>
        <topology evidence="1">Multi-pass membrane protein</topology>
    </subcellularLocation>
</comment>
<comment type="caution">
    <text evidence="9">The sequence shown here is derived from an EMBL/GenBank/DDBJ whole genome shotgun (WGS) entry which is preliminary data.</text>
</comment>
<accession>A0A2S4MBA1</accession>
<evidence type="ECO:0000313" key="10">
    <source>
        <dbReference type="Proteomes" id="UP000236919"/>
    </source>
</evidence>
<dbReference type="Pfam" id="PF01694">
    <property type="entry name" value="Rhomboid"/>
    <property type="match status" value="1"/>
</dbReference>
<dbReference type="RefSeq" id="WP_103718367.1">
    <property type="nucleotide sequence ID" value="NZ_PQFZ01000006.1"/>
</dbReference>
<evidence type="ECO:0000256" key="6">
    <source>
        <dbReference type="ARBA" id="ARBA00023136"/>
    </source>
</evidence>
<dbReference type="PANTHER" id="PTHR43731">
    <property type="entry name" value="RHOMBOID PROTEASE"/>
    <property type="match status" value="1"/>
</dbReference>
<evidence type="ECO:0000256" key="5">
    <source>
        <dbReference type="ARBA" id="ARBA00022989"/>
    </source>
</evidence>
<keyword evidence="5 7" id="KW-1133">Transmembrane helix</keyword>
<evidence type="ECO:0000256" key="1">
    <source>
        <dbReference type="ARBA" id="ARBA00004141"/>
    </source>
</evidence>
<evidence type="ECO:0000256" key="2">
    <source>
        <dbReference type="ARBA" id="ARBA00009045"/>
    </source>
</evidence>
<dbReference type="InterPro" id="IPR050925">
    <property type="entry name" value="Rhomboid_protease_S54"/>
</dbReference>
<feature type="transmembrane region" description="Helical" evidence="7">
    <location>
        <begin position="168"/>
        <end position="192"/>
    </location>
</feature>
<feature type="transmembrane region" description="Helical" evidence="7">
    <location>
        <begin position="112"/>
        <end position="130"/>
    </location>
</feature>
<dbReference type="InterPro" id="IPR022764">
    <property type="entry name" value="Peptidase_S54_rhomboid_dom"/>
</dbReference>
<feature type="domain" description="Peptidase S54 rhomboid" evidence="8">
    <location>
        <begin position="73"/>
        <end position="218"/>
    </location>
</feature>
<evidence type="ECO:0000256" key="4">
    <source>
        <dbReference type="ARBA" id="ARBA00022801"/>
    </source>
</evidence>
<evidence type="ECO:0000256" key="7">
    <source>
        <dbReference type="SAM" id="Phobius"/>
    </source>
</evidence>
<proteinExistence type="inferred from homology"/>
<dbReference type="Gene3D" id="1.20.1540.10">
    <property type="entry name" value="Rhomboid-like"/>
    <property type="match status" value="1"/>
</dbReference>
<keyword evidence="6 7" id="KW-0472">Membrane</keyword>
<sequence length="231" mass="25043">MFVPLHDGVPLRFMRAPYVTYGLVSTCLGLFLLMWLRESETAQIAVAAGFGLIPSVLFGTAQLPTDLLQAPVWVTLFSNILLHASFAHLGGNMLFLWVFGDNVEDAMGHLRFLLFFFICGLAGSLTHALMNPASDQPLIGASGAISGVIASYLMLYPRVRIWGLAFNWVPLHITALYALSGWILFQVVSAILDPQGHVGWWAHLGGLGTGAALTPIFIHRGVALFGRPVGK</sequence>
<dbReference type="InterPro" id="IPR035952">
    <property type="entry name" value="Rhomboid-like_sf"/>
</dbReference>
<evidence type="ECO:0000259" key="8">
    <source>
        <dbReference type="Pfam" id="PF01694"/>
    </source>
</evidence>
<dbReference type="GO" id="GO:0006508">
    <property type="term" value="P:proteolysis"/>
    <property type="evidence" value="ECO:0007669"/>
    <property type="project" value="UniProtKB-KW"/>
</dbReference>
<organism evidence="9 10">
    <name type="scientific">Bosea psychrotolerans</name>
    <dbReference type="NCBI Taxonomy" id="1871628"/>
    <lineage>
        <taxon>Bacteria</taxon>
        <taxon>Pseudomonadati</taxon>
        <taxon>Pseudomonadota</taxon>
        <taxon>Alphaproteobacteria</taxon>
        <taxon>Hyphomicrobiales</taxon>
        <taxon>Boseaceae</taxon>
        <taxon>Bosea</taxon>
    </lineage>
</organism>
<protein>
    <submittedName>
        <fullName evidence="9">Membrane associated rhomboid family serine protease</fullName>
    </submittedName>
</protein>
<keyword evidence="3 7" id="KW-0812">Transmembrane</keyword>
<dbReference type="SUPFAM" id="SSF144091">
    <property type="entry name" value="Rhomboid-like"/>
    <property type="match status" value="1"/>
</dbReference>
<feature type="transmembrane region" description="Helical" evidence="7">
    <location>
        <begin position="198"/>
        <end position="218"/>
    </location>
</feature>
<reference evidence="9 10" key="1">
    <citation type="submission" date="2018-01" db="EMBL/GenBank/DDBJ databases">
        <title>Genomic Encyclopedia of Type Strains, Phase III (KMG-III): the genomes of soil and plant-associated and newly described type strains.</title>
        <authorList>
            <person name="Whitman W."/>
        </authorList>
    </citation>
    <scope>NUCLEOTIDE SEQUENCE [LARGE SCALE GENOMIC DNA]</scope>
    <source>
        <strain evidence="9 10">1131</strain>
    </source>
</reference>
<evidence type="ECO:0000313" key="9">
    <source>
        <dbReference type="EMBL" id="POR51767.1"/>
    </source>
</evidence>
<dbReference type="GO" id="GO:0016020">
    <property type="term" value="C:membrane"/>
    <property type="evidence" value="ECO:0007669"/>
    <property type="project" value="UniProtKB-SubCell"/>
</dbReference>
<keyword evidence="9" id="KW-0645">Protease</keyword>
<feature type="transmembrane region" description="Helical" evidence="7">
    <location>
        <begin position="136"/>
        <end position="156"/>
    </location>
</feature>
<keyword evidence="10" id="KW-1185">Reference proteome</keyword>
<keyword evidence="4" id="KW-0378">Hydrolase</keyword>
<feature type="transmembrane region" description="Helical" evidence="7">
    <location>
        <begin position="80"/>
        <end position="100"/>
    </location>
</feature>
<dbReference type="PANTHER" id="PTHR43731:SF14">
    <property type="entry name" value="PRESENILIN-ASSOCIATED RHOMBOID-LIKE PROTEIN, MITOCHONDRIAL"/>
    <property type="match status" value="1"/>
</dbReference>
<comment type="similarity">
    <text evidence="2">Belongs to the peptidase S54 family.</text>
</comment>
<evidence type="ECO:0000256" key="3">
    <source>
        <dbReference type="ARBA" id="ARBA00022692"/>
    </source>
</evidence>
<feature type="transmembrane region" description="Helical" evidence="7">
    <location>
        <begin position="18"/>
        <end position="36"/>
    </location>
</feature>
<dbReference type="AlphaFoldDB" id="A0A2S4MBA1"/>
<dbReference type="Proteomes" id="UP000236919">
    <property type="component" value="Unassembled WGS sequence"/>
</dbReference>
<dbReference type="GO" id="GO:0004252">
    <property type="term" value="F:serine-type endopeptidase activity"/>
    <property type="evidence" value="ECO:0007669"/>
    <property type="project" value="InterPro"/>
</dbReference>
<dbReference type="OrthoDB" id="9813074at2"/>
<feature type="transmembrane region" description="Helical" evidence="7">
    <location>
        <begin position="43"/>
        <end position="60"/>
    </location>
</feature>